<gene>
    <name evidence="1" type="ORF">SAMN04488498_10639</name>
</gene>
<dbReference type="EMBL" id="FOSL01000006">
    <property type="protein sequence ID" value="SFK40761.1"/>
    <property type="molecule type" value="Genomic_DNA"/>
</dbReference>
<dbReference type="Proteomes" id="UP000323300">
    <property type="component" value="Unassembled WGS sequence"/>
</dbReference>
<evidence type="ECO:0000313" key="1">
    <source>
        <dbReference type="EMBL" id="SFK40761.1"/>
    </source>
</evidence>
<keyword evidence="2" id="KW-1185">Reference proteome</keyword>
<accession>A0A1I3ZAN3</accession>
<organism evidence="1 2">
    <name type="scientific">Neomesorhizobium albiziae</name>
    <dbReference type="NCBI Taxonomy" id="335020"/>
    <lineage>
        <taxon>Bacteria</taxon>
        <taxon>Pseudomonadati</taxon>
        <taxon>Pseudomonadota</taxon>
        <taxon>Alphaproteobacteria</taxon>
        <taxon>Hyphomicrobiales</taxon>
        <taxon>Phyllobacteriaceae</taxon>
        <taxon>Neomesorhizobium</taxon>
    </lineage>
</organism>
<reference evidence="1 2" key="1">
    <citation type="submission" date="2016-10" db="EMBL/GenBank/DDBJ databases">
        <authorList>
            <person name="Varghese N."/>
            <person name="Submissions S."/>
        </authorList>
    </citation>
    <scope>NUCLEOTIDE SEQUENCE [LARGE SCALE GENOMIC DNA]</scope>
    <source>
        <strain evidence="1 2">DSM 21822</strain>
    </source>
</reference>
<name>A0A1I3ZAN3_9HYPH</name>
<dbReference type="OrthoDB" id="9813419at2"/>
<proteinExistence type="predicted"/>
<evidence type="ECO:0000313" key="2">
    <source>
        <dbReference type="Proteomes" id="UP000323300"/>
    </source>
</evidence>
<dbReference type="AlphaFoldDB" id="A0A1I3ZAN3"/>
<dbReference type="RefSeq" id="WP_149760410.1">
    <property type="nucleotide sequence ID" value="NZ_BSPE01000031.1"/>
</dbReference>
<protein>
    <submittedName>
        <fullName evidence="1">Uncharacterized protein</fullName>
    </submittedName>
</protein>
<sequence length="85" mass="10283">MRTPARPPLTGLKKRLDEARAERARLPRDGFLRETFVLPRNDARQKAREWFDRWPKQAYWTEIESWFERPGDVIEFTIRRLPTAD</sequence>